<dbReference type="EMBL" id="QTSU01000004">
    <property type="protein sequence ID" value="RDZ26129.1"/>
    <property type="molecule type" value="Genomic_DNA"/>
</dbReference>
<dbReference type="AlphaFoldDB" id="A0A371JWT0"/>
<reference evidence="2 3" key="1">
    <citation type="submission" date="2018-08" db="EMBL/GenBank/DDBJ databases">
        <title>Lysobacter sp. zong2l5, whole genome shotgun sequence.</title>
        <authorList>
            <person name="Zhang X."/>
            <person name="Feng G."/>
            <person name="Zhu H."/>
        </authorList>
    </citation>
    <scope>NUCLEOTIDE SEQUENCE [LARGE SCALE GENOMIC DNA]</scope>
    <source>
        <strain evidence="3">zong2l5</strain>
    </source>
</reference>
<sequence>MTKQKKSGLGASPTITRPGKPKRKRSLEVPLLWLGAAALIGYPFVRDATAEKMVRGGYADRYSCECDYRDRCTYEDGRWVGPWYPQNAQDPRDADSGNRCRSSYRSTYYGGGRYYSGDPEYRAPTQQRGYRGGFGGTGATRSARS</sequence>
<protein>
    <submittedName>
        <fullName evidence="2">Uncharacterized protein</fullName>
    </submittedName>
</protein>
<name>A0A371JWT0_9GAMM</name>
<evidence type="ECO:0000256" key="1">
    <source>
        <dbReference type="SAM" id="MobiDB-lite"/>
    </source>
</evidence>
<feature type="region of interest" description="Disordered" evidence="1">
    <location>
        <begin position="110"/>
        <end position="145"/>
    </location>
</feature>
<evidence type="ECO:0000313" key="3">
    <source>
        <dbReference type="Proteomes" id="UP000264492"/>
    </source>
</evidence>
<evidence type="ECO:0000313" key="2">
    <source>
        <dbReference type="EMBL" id="RDZ26129.1"/>
    </source>
</evidence>
<dbReference type="OrthoDB" id="6028323at2"/>
<accession>A0A371JWT0</accession>
<proteinExistence type="predicted"/>
<feature type="region of interest" description="Disordered" evidence="1">
    <location>
        <begin position="1"/>
        <end position="25"/>
    </location>
</feature>
<dbReference type="Proteomes" id="UP000264492">
    <property type="component" value="Unassembled WGS sequence"/>
</dbReference>
<dbReference type="RefSeq" id="WP_115861310.1">
    <property type="nucleotide sequence ID" value="NZ_QTSU01000004.1"/>
</dbReference>
<gene>
    <name evidence="2" type="ORF">DX914_17790</name>
</gene>
<organism evidence="2 3">
    <name type="scientific">Lysobacter silvisoli</name>
    <dbReference type="NCBI Taxonomy" id="2293254"/>
    <lineage>
        <taxon>Bacteria</taxon>
        <taxon>Pseudomonadati</taxon>
        <taxon>Pseudomonadota</taxon>
        <taxon>Gammaproteobacteria</taxon>
        <taxon>Lysobacterales</taxon>
        <taxon>Lysobacteraceae</taxon>
        <taxon>Lysobacter</taxon>
    </lineage>
</organism>
<comment type="caution">
    <text evidence="2">The sequence shown here is derived from an EMBL/GenBank/DDBJ whole genome shotgun (WGS) entry which is preliminary data.</text>
</comment>
<keyword evidence="3" id="KW-1185">Reference proteome</keyword>